<gene>
    <name evidence="1" type="ORF">PIB30_099843</name>
</gene>
<organism evidence="1 2">
    <name type="scientific">Stylosanthes scabra</name>
    <dbReference type="NCBI Taxonomy" id="79078"/>
    <lineage>
        <taxon>Eukaryota</taxon>
        <taxon>Viridiplantae</taxon>
        <taxon>Streptophyta</taxon>
        <taxon>Embryophyta</taxon>
        <taxon>Tracheophyta</taxon>
        <taxon>Spermatophyta</taxon>
        <taxon>Magnoliopsida</taxon>
        <taxon>eudicotyledons</taxon>
        <taxon>Gunneridae</taxon>
        <taxon>Pentapetalae</taxon>
        <taxon>rosids</taxon>
        <taxon>fabids</taxon>
        <taxon>Fabales</taxon>
        <taxon>Fabaceae</taxon>
        <taxon>Papilionoideae</taxon>
        <taxon>50 kb inversion clade</taxon>
        <taxon>dalbergioids sensu lato</taxon>
        <taxon>Dalbergieae</taxon>
        <taxon>Pterocarpus clade</taxon>
        <taxon>Stylosanthes</taxon>
    </lineage>
</organism>
<evidence type="ECO:0000313" key="2">
    <source>
        <dbReference type="Proteomes" id="UP001341840"/>
    </source>
</evidence>
<dbReference type="InterPro" id="IPR007877">
    <property type="entry name" value="DUF707"/>
</dbReference>
<reference evidence="1 2" key="1">
    <citation type="journal article" date="2023" name="Plants (Basel)">
        <title>Bridging the Gap: Combining Genomics and Transcriptomics Approaches to Understand Stylosanthes scabra, an Orphan Legume from the Brazilian Caatinga.</title>
        <authorList>
            <person name="Ferreira-Neto J.R.C."/>
            <person name="da Silva M.D."/>
            <person name="Binneck E."/>
            <person name="de Melo N.F."/>
            <person name="da Silva R.H."/>
            <person name="de Melo A.L.T.M."/>
            <person name="Pandolfi V."/>
            <person name="Bustamante F.O."/>
            <person name="Brasileiro-Vidal A.C."/>
            <person name="Benko-Iseppon A.M."/>
        </authorList>
    </citation>
    <scope>NUCLEOTIDE SEQUENCE [LARGE SCALE GENOMIC DNA]</scope>
    <source>
        <tissue evidence="1">Leaves</tissue>
    </source>
</reference>
<feature type="non-terminal residue" evidence="1">
    <location>
        <position position="107"/>
    </location>
</feature>
<name>A0ABU6XYJ3_9FABA</name>
<dbReference type="Pfam" id="PF05212">
    <property type="entry name" value="DUF707"/>
    <property type="match status" value="1"/>
</dbReference>
<sequence>MAKENPGNFAKLKCLPWGIILATSNFEMRPLWLPSRLRSKDSYYSNRDLLAMPVGITQMNNVNDMVKKFLTGNFTIILFHYDGKVNEWSDLDWSRTAIHIAAQNQTK</sequence>
<comment type="caution">
    <text evidence="1">The sequence shown here is derived from an EMBL/GenBank/DDBJ whole genome shotgun (WGS) entry which is preliminary data.</text>
</comment>
<evidence type="ECO:0000313" key="1">
    <source>
        <dbReference type="EMBL" id="MED6201913.1"/>
    </source>
</evidence>
<dbReference type="EMBL" id="JASCZI010214170">
    <property type="protein sequence ID" value="MED6201913.1"/>
    <property type="molecule type" value="Genomic_DNA"/>
</dbReference>
<proteinExistence type="predicted"/>
<protein>
    <submittedName>
        <fullName evidence="1">Uncharacterized protein</fullName>
    </submittedName>
</protein>
<keyword evidence="2" id="KW-1185">Reference proteome</keyword>
<accession>A0ABU6XYJ3</accession>
<dbReference type="Proteomes" id="UP001341840">
    <property type="component" value="Unassembled WGS sequence"/>
</dbReference>
<dbReference type="PANTHER" id="PTHR31210">
    <property type="entry name" value="OS06G0731900 PROTEIN"/>
    <property type="match status" value="1"/>
</dbReference>
<dbReference type="PANTHER" id="PTHR31210:SF61">
    <property type="entry name" value="KETOGLUTARATE REDUCTASE TRANS-SPLICING-RELATED PROTEIN, PUTATIVE-RELATED"/>
    <property type="match status" value="1"/>
</dbReference>